<dbReference type="AlphaFoldDB" id="A0A316VFV6"/>
<feature type="compositionally biased region" description="Low complexity" evidence="6">
    <location>
        <begin position="301"/>
        <end position="315"/>
    </location>
</feature>
<feature type="compositionally biased region" description="Polar residues" evidence="6">
    <location>
        <begin position="196"/>
        <end position="207"/>
    </location>
</feature>
<dbReference type="GeneID" id="37022727"/>
<keyword evidence="2" id="KW-0677">Repeat</keyword>
<feature type="domain" description="C2H2-type" evidence="7">
    <location>
        <begin position="381"/>
        <end position="406"/>
    </location>
</feature>
<evidence type="ECO:0000313" key="9">
    <source>
        <dbReference type="Proteomes" id="UP000245771"/>
    </source>
</evidence>
<protein>
    <recommendedName>
        <fullName evidence="7">C2H2-type domain-containing protein</fullName>
    </recommendedName>
</protein>
<dbReference type="InterPro" id="IPR036236">
    <property type="entry name" value="Znf_C2H2_sf"/>
</dbReference>
<feature type="compositionally biased region" description="Polar residues" evidence="6">
    <location>
        <begin position="171"/>
        <end position="189"/>
    </location>
</feature>
<keyword evidence="1" id="KW-0479">Metal-binding</keyword>
<dbReference type="STRING" id="1280837.A0A316VFV6"/>
<keyword evidence="4" id="KW-0862">Zinc</keyword>
<dbReference type="OrthoDB" id="8117402at2759"/>
<feature type="compositionally biased region" description="Polar residues" evidence="6">
    <location>
        <begin position="120"/>
        <end position="146"/>
    </location>
</feature>
<sequence length="420" mass="46390">MSQAVDYNPSADMAWQHSLQLSLNGDPTTWDVSGQMTKPQNDDLSHFNNLNGTNLWDNTVNNDKVQNHNNGIHDDHSQQKVRSGHPKPVVDRSQTEPLWQRRLNAKNKELELLHVVGSSEQDFTGERSPSYSSSNGDHTLSSTMPTSGLMDHDLTHASPETMRMLPLAEEQQQATNNNGVSSGQPSSFSRGYDSYPMQSMQHDSQNYSGDYQYGSNMAYIDAFNNGNMMNTHDLNTMNFMQSTVNGLPVSHNQQQRSPRLYGQAILTNGAKTRRVRGLSSASMKLAVHDLASASANAGNRSPPQSASSVQTQSATHGSGKGMINKVIVPPAPGVLSDAVDVRTGEAGQMRHMCPHTGCDKHFSTSGHARRHSRIHDCLRPFECPHEGCHATFTRRDNCTQHQRARHKYQLVAHRIGGETL</sequence>
<feature type="region of interest" description="Disordered" evidence="6">
    <location>
        <begin position="63"/>
        <end position="96"/>
    </location>
</feature>
<keyword evidence="3 5" id="KW-0863">Zinc-finger</keyword>
<dbReference type="Gene3D" id="3.30.160.60">
    <property type="entry name" value="Classic Zinc Finger"/>
    <property type="match status" value="2"/>
</dbReference>
<dbReference type="InParanoid" id="A0A316VFV6"/>
<evidence type="ECO:0000256" key="3">
    <source>
        <dbReference type="ARBA" id="ARBA00022771"/>
    </source>
</evidence>
<dbReference type="Proteomes" id="UP000245771">
    <property type="component" value="Unassembled WGS sequence"/>
</dbReference>
<dbReference type="PANTHER" id="PTHR14003">
    <property type="entry name" value="TRANSCRIPTIONAL REPRESSOR PROTEIN YY"/>
    <property type="match status" value="1"/>
</dbReference>
<feature type="region of interest" description="Disordered" evidence="6">
    <location>
        <begin position="294"/>
        <end position="323"/>
    </location>
</feature>
<feature type="region of interest" description="Disordered" evidence="6">
    <location>
        <begin position="120"/>
        <end position="154"/>
    </location>
</feature>
<gene>
    <name evidence="8" type="ORF">FA14DRAFT_179763</name>
</gene>
<dbReference type="EMBL" id="KZ819603">
    <property type="protein sequence ID" value="PWN36406.1"/>
    <property type="molecule type" value="Genomic_DNA"/>
</dbReference>
<dbReference type="GO" id="GO:0008270">
    <property type="term" value="F:zinc ion binding"/>
    <property type="evidence" value="ECO:0007669"/>
    <property type="project" value="UniProtKB-KW"/>
</dbReference>
<evidence type="ECO:0000256" key="5">
    <source>
        <dbReference type="PROSITE-ProRule" id="PRU00042"/>
    </source>
</evidence>
<dbReference type="PANTHER" id="PTHR14003:SF19">
    <property type="entry name" value="YY2 TRANSCRIPTION FACTOR"/>
    <property type="match status" value="1"/>
</dbReference>
<proteinExistence type="predicted"/>
<dbReference type="PROSITE" id="PS50157">
    <property type="entry name" value="ZINC_FINGER_C2H2_2"/>
    <property type="match status" value="2"/>
</dbReference>
<reference evidence="8 9" key="1">
    <citation type="journal article" date="2018" name="Mol. Biol. Evol.">
        <title>Broad Genomic Sampling Reveals a Smut Pathogenic Ancestry of the Fungal Clade Ustilaginomycotina.</title>
        <authorList>
            <person name="Kijpornyongpan T."/>
            <person name="Mondo S.J."/>
            <person name="Barry K."/>
            <person name="Sandor L."/>
            <person name="Lee J."/>
            <person name="Lipzen A."/>
            <person name="Pangilinan J."/>
            <person name="LaButti K."/>
            <person name="Hainaut M."/>
            <person name="Henrissat B."/>
            <person name="Grigoriev I.V."/>
            <person name="Spatafora J.W."/>
            <person name="Aime M.C."/>
        </authorList>
    </citation>
    <scope>NUCLEOTIDE SEQUENCE [LARGE SCALE GENOMIC DNA]</scope>
    <source>
        <strain evidence="8 9">MCA 3882</strain>
    </source>
</reference>
<evidence type="ECO:0000256" key="4">
    <source>
        <dbReference type="ARBA" id="ARBA00022833"/>
    </source>
</evidence>
<dbReference type="InterPro" id="IPR013087">
    <property type="entry name" value="Znf_C2H2_type"/>
</dbReference>
<evidence type="ECO:0000256" key="6">
    <source>
        <dbReference type="SAM" id="MobiDB-lite"/>
    </source>
</evidence>
<feature type="region of interest" description="Disordered" evidence="6">
    <location>
        <begin position="171"/>
        <end position="207"/>
    </location>
</feature>
<feature type="domain" description="C2H2-type" evidence="7">
    <location>
        <begin position="351"/>
        <end position="380"/>
    </location>
</feature>
<organism evidence="8 9">
    <name type="scientific">Meira miltonrushii</name>
    <dbReference type="NCBI Taxonomy" id="1280837"/>
    <lineage>
        <taxon>Eukaryota</taxon>
        <taxon>Fungi</taxon>
        <taxon>Dikarya</taxon>
        <taxon>Basidiomycota</taxon>
        <taxon>Ustilaginomycotina</taxon>
        <taxon>Exobasidiomycetes</taxon>
        <taxon>Exobasidiales</taxon>
        <taxon>Brachybasidiaceae</taxon>
        <taxon>Meira</taxon>
    </lineage>
</organism>
<dbReference type="RefSeq" id="XP_025356708.1">
    <property type="nucleotide sequence ID" value="XM_025500946.1"/>
</dbReference>
<evidence type="ECO:0000256" key="1">
    <source>
        <dbReference type="ARBA" id="ARBA00022723"/>
    </source>
</evidence>
<accession>A0A316VFV6</accession>
<evidence type="ECO:0000256" key="2">
    <source>
        <dbReference type="ARBA" id="ARBA00022737"/>
    </source>
</evidence>
<dbReference type="GO" id="GO:0000978">
    <property type="term" value="F:RNA polymerase II cis-regulatory region sequence-specific DNA binding"/>
    <property type="evidence" value="ECO:0007669"/>
    <property type="project" value="TreeGrafter"/>
</dbReference>
<dbReference type="GO" id="GO:0000785">
    <property type="term" value="C:chromatin"/>
    <property type="evidence" value="ECO:0007669"/>
    <property type="project" value="TreeGrafter"/>
</dbReference>
<dbReference type="GO" id="GO:0031519">
    <property type="term" value="C:PcG protein complex"/>
    <property type="evidence" value="ECO:0007669"/>
    <property type="project" value="TreeGrafter"/>
</dbReference>
<dbReference type="SUPFAM" id="SSF57667">
    <property type="entry name" value="beta-beta-alpha zinc fingers"/>
    <property type="match status" value="1"/>
</dbReference>
<dbReference type="GO" id="GO:0000981">
    <property type="term" value="F:DNA-binding transcription factor activity, RNA polymerase II-specific"/>
    <property type="evidence" value="ECO:0007669"/>
    <property type="project" value="TreeGrafter"/>
</dbReference>
<keyword evidence="9" id="KW-1185">Reference proteome</keyword>
<dbReference type="GO" id="GO:0005667">
    <property type="term" value="C:transcription regulator complex"/>
    <property type="evidence" value="ECO:0007669"/>
    <property type="project" value="TreeGrafter"/>
</dbReference>
<evidence type="ECO:0000259" key="7">
    <source>
        <dbReference type="PROSITE" id="PS50157"/>
    </source>
</evidence>
<evidence type="ECO:0000313" key="8">
    <source>
        <dbReference type="EMBL" id="PWN36406.1"/>
    </source>
</evidence>
<dbReference type="PROSITE" id="PS00028">
    <property type="entry name" value="ZINC_FINGER_C2H2_1"/>
    <property type="match status" value="2"/>
</dbReference>
<dbReference type="SMART" id="SM00355">
    <property type="entry name" value="ZnF_C2H2"/>
    <property type="match status" value="2"/>
</dbReference>
<name>A0A316VFV6_9BASI</name>